<gene>
    <name evidence="1" type="ORF">S12H4_62116</name>
</gene>
<proteinExistence type="predicted"/>
<sequence>SKKLKKAVERLAKDATQLMNIFPSVAKELVKDEK</sequence>
<comment type="caution">
    <text evidence="1">The sequence shown here is derived from an EMBL/GenBank/DDBJ whole genome shotgun (WGS) entry which is preliminary data.</text>
</comment>
<dbReference type="EMBL" id="BARW01041512">
    <property type="protein sequence ID" value="GAJ16685.1"/>
    <property type="molecule type" value="Genomic_DNA"/>
</dbReference>
<accession>X1VXS9</accession>
<dbReference type="AlphaFoldDB" id="X1VXS9"/>
<name>X1VXS9_9ZZZZ</name>
<organism evidence="1">
    <name type="scientific">marine sediment metagenome</name>
    <dbReference type="NCBI Taxonomy" id="412755"/>
    <lineage>
        <taxon>unclassified sequences</taxon>
        <taxon>metagenomes</taxon>
        <taxon>ecological metagenomes</taxon>
    </lineage>
</organism>
<reference evidence="1" key="1">
    <citation type="journal article" date="2014" name="Front. Microbiol.">
        <title>High frequency of phylogenetically diverse reductive dehalogenase-homologous genes in deep subseafloor sedimentary metagenomes.</title>
        <authorList>
            <person name="Kawai M."/>
            <person name="Futagami T."/>
            <person name="Toyoda A."/>
            <person name="Takaki Y."/>
            <person name="Nishi S."/>
            <person name="Hori S."/>
            <person name="Arai W."/>
            <person name="Tsubouchi T."/>
            <person name="Morono Y."/>
            <person name="Uchiyama I."/>
            <person name="Ito T."/>
            <person name="Fujiyama A."/>
            <person name="Inagaki F."/>
            <person name="Takami H."/>
        </authorList>
    </citation>
    <scope>NUCLEOTIDE SEQUENCE</scope>
    <source>
        <strain evidence="1">Expedition CK06-06</strain>
    </source>
</reference>
<protein>
    <submittedName>
        <fullName evidence="1">Uncharacterized protein</fullName>
    </submittedName>
</protein>
<evidence type="ECO:0000313" key="1">
    <source>
        <dbReference type="EMBL" id="GAJ16685.1"/>
    </source>
</evidence>
<feature type="non-terminal residue" evidence="1">
    <location>
        <position position="1"/>
    </location>
</feature>